<evidence type="ECO:0000313" key="2">
    <source>
        <dbReference type="Proteomes" id="UP000672526"/>
    </source>
</evidence>
<organism evidence="1 2">
    <name type="scientific">Paraburkholderia haematera</name>
    <dbReference type="NCBI Taxonomy" id="2793077"/>
    <lineage>
        <taxon>Bacteria</taxon>
        <taxon>Pseudomonadati</taxon>
        <taxon>Pseudomonadota</taxon>
        <taxon>Betaproteobacteria</taxon>
        <taxon>Burkholderiales</taxon>
        <taxon>Burkholderiaceae</taxon>
        <taxon>Paraburkholderia</taxon>
    </lineage>
</organism>
<proteinExistence type="predicted"/>
<dbReference type="Proteomes" id="UP000672526">
    <property type="component" value="Unassembled WGS sequence"/>
</dbReference>
<protein>
    <submittedName>
        <fullName evidence="1">Uncharacterized protein</fullName>
    </submittedName>
</protein>
<gene>
    <name evidence="1" type="ORF">R69888_05466</name>
</gene>
<reference evidence="1 2" key="1">
    <citation type="submission" date="2021-02" db="EMBL/GenBank/DDBJ databases">
        <authorList>
            <person name="Vanwijnsberghe S."/>
        </authorList>
    </citation>
    <scope>NUCLEOTIDE SEQUENCE [LARGE SCALE GENOMIC DNA]</scope>
    <source>
        <strain evidence="1 2">LMG 31837</strain>
    </source>
</reference>
<evidence type="ECO:0000313" key="1">
    <source>
        <dbReference type="EMBL" id="CAE6806687.1"/>
    </source>
</evidence>
<comment type="caution">
    <text evidence="1">The sequence shown here is derived from an EMBL/GenBank/DDBJ whole genome shotgun (WGS) entry which is preliminary data.</text>
</comment>
<dbReference type="EMBL" id="CAJNBK010000021">
    <property type="protein sequence ID" value="CAE6806687.1"/>
    <property type="molecule type" value="Genomic_DNA"/>
</dbReference>
<sequence length="71" mass="7876">MKKMHRARKDPVDVAISLAAQYGPWIALKSLKMYPDEPQRGVDVSACLADIEAHGFHLTDAHRPITHLVTG</sequence>
<keyword evidence="2" id="KW-1185">Reference proteome</keyword>
<name>A0ABN7MJP1_9BURK</name>
<accession>A0ABN7MJP1</accession>
<dbReference type="RefSeq" id="WP_211614821.1">
    <property type="nucleotide sequence ID" value="NZ_CAJNBK010000021.1"/>
</dbReference>